<sequence>MMILATHTQRTPPAAALRVPYHHHPSRPSHRPKQHYTISSRRHLSNNAWNEVFQNAIGSLDKRLDIRDDMRQRQRQRRRRRYNNDMNGIKNYENDTNNSRIEFVSPLLEDGYPPAVIEYEQQQQQSSSLRSRYTSYDAMSTTREQSTSNKPILLYLPGFDGTILAPFLQFPSLGEEFDVRAMKVDMEDRSTFEELKEAVIDYLLRECGGGDDEDGVEADEEARVPPGELGVVYLMGESFGGILATEIALELNRQSYKNSLELRGLILVNPATSYLRSRLYELGPPIANAKPFLPALQDVQYVISLVTKLVPLFLDKGRAIQQLITILSSKGLPLVVNNPQREAYMGRVAFDLPNRLKFMPKDTLKWRLEEWLEWGCGVFEDRLDMLHSARDVASTASGDVESAYSLLKLSQELRTLIVVGEYDLTLPSIEEATRLSTDVFRIARVHVVPGAGHASTCGGSLNLIQLLREVFPEINVNGGGRQRRLDNGLEGQLKEELKGLVPRYDRASVGLNLLLYWSKEHYRKWRSDS</sequence>
<evidence type="ECO:0000313" key="3">
    <source>
        <dbReference type="Proteomes" id="UP001530293"/>
    </source>
</evidence>
<dbReference type="Gene3D" id="3.40.50.1820">
    <property type="entry name" value="alpha/beta hydrolase"/>
    <property type="match status" value="1"/>
</dbReference>
<dbReference type="EMBL" id="JALLBG020000054">
    <property type="protein sequence ID" value="KAL3769570.1"/>
    <property type="molecule type" value="Genomic_DNA"/>
</dbReference>
<name>A0ABD3N0D6_9STRA</name>
<feature type="region of interest" description="Disordered" evidence="1">
    <location>
        <begin position="68"/>
        <end position="94"/>
    </location>
</feature>
<gene>
    <name evidence="2" type="ORF">ACHAWU_005522</name>
</gene>
<dbReference type="Proteomes" id="UP001530293">
    <property type="component" value="Unassembled WGS sequence"/>
</dbReference>
<accession>A0ABD3N0D6</accession>
<evidence type="ECO:0008006" key="4">
    <source>
        <dbReference type="Google" id="ProtNLM"/>
    </source>
</evidence>
<dbReference type="PANTHER" id="PTHR22753">
    <property type="entry name" value="TRANSMEMBRANE PROTEIN 68"/>
    <property type="match status" value="1"/>
</dbReference>
<dbReference type="AlphaFoldDB" id="A0ABD3N0D6"/>
<reference evidence="2 3" key="1">
    <citation type="submission" date="2024-10" db="EMBL/GenBank/DDBJ databases">
        <title>Updated reference genomes for cyclostephanoid diatoms.</title>
        <authorList>
            <person name="Roberts W.R."/>
            <person name="Alverson A.J."/>
        </authorList>
    </citation>
    <scope>NUCLEOTIDE SEQUENCE [LARGE SCALE GENOMIC DNA]</scope>
    <source>
        <strain evidence="2 3">AJA232-27</strain>
    </source>
</reference>
<evidence type="ECO:0000256" key="1">
    <source>
        <dbReference type="SAM" id="MobiDB-lite"/>
    </source>
</evidence>
<dbReference type="SUPFAM" id="SSF53474">
    <property type="entry name" value="alpha/beta-Hydrolases"/>
    <property type="match status" value="1"/>
</dbReference>
<protein>
    <recommendedName>
        <fullName evidence="4">AB hydrolase-1 domain-containing protein</fullName>
    </recommendedName>
</protein>
<dbReference type="PANTHER" id="PTHR22753:SF14">
    <property type="entry name" value="MONOACYLGLYCEROL_DIACYLGLYCEROL O-ACYLTRANSFERASE"/>
    <property type="match status" value="1"/>
</dbReference>
<dbReference type="InterPro" id="IPR029058">
    <property type="entry name" value="AB_hydrolase_fold"/>
</dbReference>
<organism evidence="2 3">
    <name type="scientific">Discostella pseudostelligera</name>
    <dbReference type="NCBI Taxonomy" id="259834"/>
    <lineage>
        <taxon>Eukaryota</taxon>
        <taxon>Sar</taxon>
        <taxon>Stramenopiles</taxon>
        <taxon>Ochrophyta</taxon>
        <taxon>Bacillariophyta</taxon>
        <taxon>Coscinodiscophyceae</taxon>
        <taxon>Thalassiosirophycidae</taxon>
        <taxon>Stephanodiscales</taxon>
        <taxon>Stephanodiscaceae</taxon>
        <taxon>Discostella</taxon>
    </lineage>
</organism>
<evidence type="ECO:0000313" key="2">
    <source>
        <dbReference type="EMBL" id="KAL3769570.1"/>
    </source>
</evidence>
<proteinExistence type="predicted"/>
<keyword evidence="3" id="KW-1185">Reference proteome</keyword>
<comment type="caution">
    <text evidence="2">The sequence shown here is derived from an EMBL/GenBank/DDBJ whole genome shotgun (WGS) entry which is preliminary data.</text>
</comment>